<dbReference type="SUPFAM" id="SSF53649">
    <property type="entry name" value="Alkaline phosphatase-like"/>
    <property type="match status" value="1"/>
</dbReference>
<organism evidence="6 7">
    <name type="scientific">Flavobacterium alvei</name>
    <dbReference type="NCBI Taxonomy" id="2080416"/>
    <lineage>
        <taxon>Bacteria</taxon>
        <taxon>Pseudomonadati</taxon>
        <taxon>Bacteroidota</taxon>
        <taxon>Flavobacteriia</taxon>
        <taxon>Flavobacteriales</taxon>
        <taxon>Flavobacteriaceae</taxon>
        <taxon>Flavobacterium</taxon>
    </lineage>
</organism>
<evidence type="ECO:0000259" key="5">
    <source>
        <dbReference type="Pfam" id="PF00884"/>
    </source>
</evidence>
<dbReference type="PANTHER" id="PTHR42693">
    <property type="entry name" value="ARYLSULFATASE FAMILY MEMBER"/>
    <property type="match status" value="1"/>
</dbReference>
<keyword evidence="4" id="KW-0106">Calcium</keyword>
<name>A0A2S5A3T8_9FLAO</name>
<evidence type="ECO:0000256" key="4">
    <source>
        <dbReference type="ARBA" id="ARBA00022837"/>
    </source>
</evidence>
<comment type="caution">
    <text evidence="6">The sequence shown here is derived from an EMBL/GenBank/DDBJ whole genome shotgun (WGS) entry which is preliminary data.</text>
</comment>
<sequence length="463" mass="52981">MNKGFNLKVASTIALLFCFWVSFSQKKAIEKPNIILIIADDAGWNDVGFNGSEIQTPNIDKLAKNGVILNRFYVSPTCSPSRASLLTGRPSSRMGIVAPISDKSTLKLPDSIPTLPQLLHQNNYETALFGKWHLGLQPSSGPKAYGFDYSYGFLHGQIDQYTHKYKNGDKSWYRNGEFIQEEGHTTDLITKEALQWLSKKRDVKKKFFLQLAYSAPHFPLQEEQKWKDPYMNSIKNSSRRDYAAAMSHLDSSIGIILEKLKQENLDKNTLIVFMSDNGAMEDWDSKNEYNGVHPSNDRLGDNTPLRDWKTSNYEGAIRVPCVFYWKGQLVHYKNEGYISIIDILPTFLFLAGDKKLPKTVEGKNAWSIISEHDPDSYKDLEIPNQEIYVRGHLQESLIQKPWKIIRTRHLAIPADYELYNIEKDPSEKNNVILQNQVLAEKMKIALENQFKKDAKEVNLNGIK</sequence>
<keyword evidence="7" id="KW-1185">Reference proteome</keyword>
<dbReference type="InterPro" id="IPR024607">
    <property type="entry name" value="Sulfatase_CS"/>
</dbReference>
<proteinExistence type="inferred from homology"/>
<dbReference type="InterPro" id="IPR017850">
    <property type="entry name" value="Alkaline_phosphatase_core_sf"/>
</dbReference>
<accession>A0A2S5A3T8</accession>
<dbReference type="GO" id="GO:0046872">
    <property type="term" value="F:metal ion binding"/>
    <property type="evidence" value="ECO:0007669"/>
    <property type="project" value="UniProtKB-KW"/>
</dbReference>
<comment type="similarity">
    <text evidence="1">Belongs to the sulfatase family.</text>
</comment>
<dbReference type="Gene3D" id="3.40.720.10">
    <property type="entry name" value="Alkaline Phosphatase, subunit A"/>
    <property type="match status" value="1"/>
</dbReference>
<keyword evidence="2" id="KW-0479">Metal-binding</keyword>
<dbReference type="GO" id="GO:0004065">
    <property type="term" value="F:arylsulfatase activity"/>
    <property type="evidence" value="ECO:0007669"/>
    <property type="project" value="TreeGrafter"/>
</dbReference>
<dbReference type="InterPro" id="IPR000917">
    <property type="entry name" value="Sulfatase_N"/>
</dbReference>
<gene>
    <name evidence="6" type="ORF">C3L50_14540</name>
</gene>
<dbReference type="RefSeq" id="WP_103806911.1">
    <property type="nucleotide sequence ID" value="NZ_PQVG01000009.1"/>
</dbReference>
<dbReference type="OrthoDB" id="9765065at2"/>
<dbReference type="Proteomes" id="UP000237310">
    <property type="component" value="Unassembled WGS sequence"/>
</dbReference>
<evidence type="ECO:0000256" key="3">
    <source>
        <dbReference type="ARBA" id="ARBA00022801"/>
    </source>
</evidence>
<dbReference type="Pfam" id="PF00884">
    <property type="entry name" value="Sulfatase"/>
    <property type="match status" value="1"/>
</dbReference>
<evidence type="ECO:0000313" key="7">
    <source>
        <dbReference type="Proteomes" id="UP000237310"/>
    </source>
</evidence>
<evidence type="ECO:0000256" key="2">
    <source>
        <dbReference type="ARBA" id="ARBA00022723"/>
    </source>
</evidence>
<keyword evidence="3" id="KW-0378">Hydrolase</keyword>
<dbReference type="PANTHER" id="PTHR42693:SF33">
    <property type="entry name" value="ARYLSULFATASE"/>
    <property type="match status" value="1"/>
</dbReference>
<feature type="domain" description="Sulfatase N-terminal" evidence="5">
    <location>
        <begin position="32"/>
        <end position="352"/>
    </location>
</feature>
<dbReference type="EMBL" id="PQVG01000009">
    <property type="protein sequence ID" value="POY37238.1"/>
    <property type="molecule type" value="Genomic_DNA"/>
</dbReference>
<dbReference type="AlphaFoldDB" id="A0A2S5A3T8"/>
<dbReference type="InterPro" id="IPR050738">
    <property type="entry name" value="Sulfatase"/>
</dbReference>
<dbReference type="Gene3D" id="3.30.1120.10">
    <property type="match status" value="1"/>
</dbReference>
<evidence type="ECO:0000313" key="6">
    <source>
        <dbReference type="EMBL" id="POY37238.1"/>
    </source>
</evidence>
<protein>
    <submittedName>
        <fullName evidence="6">Arylsulfatase</fullName>
    </submittedName>
</protein>
<evidence type="ECO:0000256" key="1">
    <source>
        <dbReference type="ARBA" id="ARBA00008779"/>
    </source>
</evidence>
<dbReference type="PROSITE" id="PS00523">
    <property type="entry name" value="SULFATASE_1"/>
    <property type="match status" value="1"/>
</dbReference>
<reference evidence="6 7" key="1">
    <citation type="submission" date="2018-01" db="EMBL/GenBank/DDBJ databases">
        <authorList>
            <person name="Gaut B.S."/>
            <person name="Morton B.R."/>
            <person name="Clegg M.T."/>
            <person name="Duvall M.R."/>
        </authorList>
    </citation>
    <scope>NUCLEOTIDE SEQUENCE [LARGE SCALE GENOMIC DNA]</scope>
    <source>
        <strain evidence="6 7">HR-AY</strain>
    </source>
</reference>